<evidence type="ECO:0000313" key="4">
    <source>
        <dbReference type="Proteomes" id="UP000248917"/>
    </source>
</evidence>
<accession>A0A326S7Z9</accession>
<dbReference type="InterPro" id="IPR050491">
    <property type="entry name" value="AmpC-like"/>
</dbReference>
<gene>
    <name evidence="3" type="ORF">CLV31_10232</name>
</gene>
<comment type="caution">
    <text evidence="3">The sequence shown here is derived from an EMBL/GenBank/DDBJ whole genome shotgun (WGS) entry which is preliminary data.</text>
</comment>
<keyword evidence="3" id="KW-0121">Carboxypeptidase</keyword>
<dbReference type="PANTHER" id="PTHR46825">
    <property type="entry name" value="D-ALANYL-D-ALANINE-CARBOXYPEPTIDASE/ENDOPEPTIDASE AMPH"/>
    <property type="match status" value="1"/>
</dbReference>
<dbReference type="Gene3D" id="3.40.710.10">
    <property type="entry name" value="DD-peptidase/beta-lactamase superfamily"/>
    <property type="match status" value="1"/>
</dbReference>
<keyword evidence="3" id="KW-0378">Hydrolase</keyword>
<dbReference type="OrthoDB" id="9793489at2"/>
<proteinExistence type="predicted"/>
<dbReference type="SUPFAM" id="SSF56601">
    <property type="entry name" value="beta-lactamase/transpeptidase-like"/>
    <property type="match status" value="1"/>
</dbReference>
<dbReference type="Proteomes" id="UP000248917">
    <property type="component" value="Unassembled WGS sequence"/>
</dbReference>
<reference evidence="3 4" key="1">
    <citation type="submission" date="2018-06" db="EMBL/GenBank/DDBJ databases">
        <title>Genomic Encyclopedia of Archaeal and Bacterial Type Strains, Phase II (KMG-II): from individual species to whole genera.</title>
        <authorList>
            <person name="Goeker M."/>
        </authorList>
    </citation>
    <scope>NUCLEOTIDE SEQUENCE [LARGE SCALE GENOMIC DNA]</scope>
    <source>
        <strain evidence="3 4">T4</strain>
    </source>
</reference>
<keyword evidence="4" id="KW-1185">Reference proteome</keyword>
<evidence type="ECO:0000259" key="2">
    <source>
        <dbReference type="Pfam" id="PF00144"/>
    </source>
</evidence>
<dbReference type="GO" id="GO:0004180">
    <property type="term" value="F:carboxypeptidase activity"/>
    <property type="evidence" value="ECO:0007669"/>
    <property type="project" value="UniProtKB-KW"/>
</dbReference>
<feature type="chain" id="PRO_5016408805" evidence="1">
    <location>
        <begin position="22"/>
        <end position="441"/>
    </location>
</feature>
<dbReference type="InterPro" id="IPR001466">
    <property type="entry name" value="Beta-lactam-related"/>
</dbReference>
<dbReference type="RefSeq" id="WP_111391305.1">
    <property type="nucleotide sequence ID" value="NZ_QKTX01000002.1"/>
</dbReference>
<feature type="signal peptide" evidence="1">
    <location>
        <begin position="1"/>
        <end position="21"/>
    </location>
</feature>
<name>A0A326S7Z9_9BACT</name>
<evidence type="ECO:0000256" key="1">
    <source>
        <dbReference type="SAM" id="SignalP"/>
    </source>
</evidence>
<sequence length="441" mass="49661">MLNRFFFFCLIAVVFTPCAQAQSPKYVHLSQFLDSLAAKDKFMGTVLIAEHGQPVFQKAVGWADLDTQKPLELESKLRIGSVTKMFTSVLVFQAIEQGRLSLDQSLADFYPQIKNSEKISISQLLQHRSGIFNITNRLDYNFYRTNPHTEEQLLAMMLEGGSVFEPGTKADYSNSNYILLTFILEKIYKRPYEDLLRSQILNPLGMKETYVFGPIEVGKGEAKSYLYNGNWQEDLEAHPSIPLGAGALTSNVSDLSKFASGLFEGKLISTGSLAQMMEMKDGFGRGMFMIPFYERKSFGHTGGIDGFRAFLGHFPEENVTLTVLSNGMNYDNNEILIAALSAQFEKEWEFPDLRERAISEELMQKYTGTYTSTQIPLQLTVENKEGKVAIQLTGQPQTVLDATAEHTFELKAVRAVFVFDPDQEQVTLKQGAANILFRKKQ</sequence>
<dbReference type="EMBL" id="QKTX01000002">
    <property type="protein sequence ID" value="PZV86137.1"/>
    <property type="molecule type" value="Genomic_DNA"/>
</dbReference>
<evidence type="ECO:0000313" key="3">
    <source>
        <dbReference type="EMBL" id="PZV86137.1"/>
    </source>
</evidence>
<dbReference type="Pfam" id="PF00144">
    <property type="entry name" value="Beta-lactamase"/>
    <property type="match status" value="1"/>
</dbReference>
<organism evidence="3 4">
    <name type="scientific">Algoriphagus aquaeductus</name>
    <dbReference type="NCBI Taxonomy" id="475299"/>
    <lineage>
        <taxon>Bacteria</taxon>
        <taxon>Pseudomonadati</taxon>
        <taxon>Bacteroidota</taxon>
        <taxon>Cytophagia</taxon>
        <taxon>Cytophagales</taxon>
        <taxon>Cyclobacteriaceae</taxon>
        <taxon>Algoriphagus</taxon>
    </lineage>
</organism>
<dbReference type="AlphaFoldDB" id="A0A326S7Z9"/>
<dbReference type="PANTHER" id="PTHR46825:SF7">
    <property type="entry name" value="D-ALANYL-D-ALANINE CARBOXYPEPTIDASE"/>
    <property type="match status" value="1"/>
</dbReference>
<keyword evidence="3" id="KW-0645">Protease</keyword>
<dbReference type="InterPro" id="IPR012338">
    <property type="entry name" value="Beta-lactam/transpept-like"/>
</dbReference>
<feature type="domain" description="Beta-lactamase-related" evidence="2">
    <location>
        <begin position="45"/>
        <end position="330"/>
    </location>
</feature>
<keyword evidence="1" id="KW-0732">Signal</keyword>
<protein>
    <submittedName>
        <fullName evidence="3">D-alanyl-D-alanine carboxypeptidase</fullName>
    </submittedName>
</protein>